<feature type="non-terminal residue" evidence="1">
    <location>
        <position position="132"/>
    </location>
</feature>
<sequence>MMDNTEILISLAQQSSTSPMSIKTYGDIYLNIQTTERAVEFFEQLGILPRIRFCSKCTSAMHKTKDNSHGDKQKWTCTLKTACGHATTLRSETWLAKSKPSLAQIAKIMFCWSHSLPQKFAVFESGISAHIM</sequence>
<accession>A0A9N9F9Q7</accession>
<name>A0A9N9F9Q7_9GLOM</name>
<protein>
    <submittedName>
        <fullName evidence="1">15335_t:CDS:1</fullName>
    </submittedName>
</protein>
<keyword evidence="2" id="KW-1185">Reference proteome</keyword>
<evidence type="ECO:0000313" key="2">
    <source>
        <dbReference type="Proteomes" id="UP000789396"/>
    </source>
</evidence>
<dbReference type="AlphaFoldDB" id="A0A9N9F9Q7"/>
<dbReference type="EMBL" id="CAJVPZ010002768">
    <property type="protein sequence ID" value="CAG8519099.1"/>
    <property type="molecule type" value="Genomic_DNA"/>
</dbReference>
<proteinExistence type="predicted"/>
<comment type="caution">
    <text evidence="1">The sequence shown here is derived from an EMBL/GenBank/DDBJ whole genome shotgun (WGS) entry which is preliminary data.</text>
</comment>
<reference evidence="1" key="1">
    <citation type="submission" date="2021-06" db="EMBL/GenBank/DDBJ databases">
        <authorList>
            <person name="Kallberg Y."/>
            <person name="Tangrot J."/>
            <person name="Rosling A."/>
        </authorList>
    </citation>
    <scope>NUCLEOTIDE SEQUENCE</scope>
    <source>
        <strain evidence="1">IN212</strain>
    </source>
</reference>
<evidence type="ECO:0000313" key="1">
    <source>
        <dbReference type="EMBL" id="CAG8519099.1"/>
    </source>
</evidence>
<dbReference type="OrthoDB" id="2422605at2759"/>
<dbReference type="Proteomes" id="UP000789396">
    <property type="component" value="Unassembled WGS sequence"/>
</dbReference>
<gene>
    <name evidence="1" type="ORF">RFULGI_LOCUS3264</name>
</gene>
<organism evidence="1 2">
    <name type="scientific">Racocetra fulgida</name>
    <dbReference type="NCBI Taxonomy" id="60492"/>
    <lineage>
        <taxon>Eukaryota</taxon>
        <taxon>Fungi</taxon>
        <taxon>Fungi incertae sedis</taxon>
        <taxon>Mucoromycota</taxon>
        <taxon>Glomeromycotina</taxon>
        <taxon>Glomeromycetes</taxon>
        <taxon>Diversisporales</taxon>
        <taxon>Gigasporaceae</taxon>
        <taxon>Racocetra</taxon>
    </lineage>
</organism>